<feature type="transmembrane region" description="Helical" evidence="20">
    <location>
        <begin position="367"/>
        <end position="391"/>
    </location>
</feature>
<comment type="catalytic activity">
    <reaction evidence="4">
        <text>L-alpha-aminoacyl-L-arginine(out) = L-alpha-aminoacyl-L-arginine(in)</text>
        <dbReference type="Rhea" id="RHEA:79367"/>
        <dbReference type="ChEBI" id="CHEBI:229968"/>
    </reaction>
</comment>
<comment type="catalytic activity">
    <reaction evidence="3">
        <text>L-histidyl-glycine(out) = L-histidyl-glycine(in)</text>
        <dbReference type="Rhea" id="RHEA:79395"/>
        <dbReference type="ChEBI" id="CHEBI:229957"/>
    </reaction>
</comment>
<comment type="catalytic activity">
    <reaction evidence="6">
        <text>L-lysyl-L-alpha-amino acid(out) = L-lysyl-L-alpha-amino acid(in)</text>
        <dbReference type="Rhea" id="RHEA:79387"/>
        <dbReference type="ChEBI" id="CHEBI:229965"/>
    </reaction>
</comment>
<comment type="catalytic activity">
    <reaction evidence="13">
        <text>L-alanyl-L-lysine(out) = L-alanyl-L-lysine(in)</text>
        <dbReference type="Rhea" id="RHEA:79415"/>
        <dbReference type="ChEBI" id="CHEBI:192470"/>
    </reaction>
</comment>
<dbReference type="Proteomes" id="UP001583186">
    <property type="component" value="Unassembled WGS sequence"/>
</dbReference>
<evidence type="ECO:0000256" key="13">
    <source>
        <dbReference type="ARBA" id="ARBA00044919"/>
    </source>
</evidence>
<comment type="catalytic activity">
    <reaction evidence="10">
        <text>L-lysyl-L-lysine(out) = L-lysyl-L-lysine(in)</text>
        <dbReference type="Rhea" id="RHEA:79403"/>
        <dbReference type="ChEBI" id="CHEBI:229956"/>
    </reaction>
</comment>
<protein>
    <recommendedName>
        <fullName evidence="15">Lysosomal dipeptide transporter MFSD1</fullName>
    </recommendedName>
    <alternativeName>
        <fullName evidence="16">Major facilitator superfamily domain-containing protein 1</fullName>
    </alternativeName>
</protein>
<comment type="catalytic activity">
    <reaction evidence="2">
        <text>L-lysyl-L-alanine(out) = L-lysyl-L-alanine(in)</text>
        <dbReference type="Rhea" id="RHEA:79399"/>
        <dbReference type="ChEBI" id="CHEBI:229954"/>
    </reaction>
</comment>
<proteinExistence type="predicted"/>
<comment type="subunit">
    <text evidence="18">Homodimer. Interacts with lysosomal protein GLMP (via lumenal domain); the interaction starts while both proteins are still in the endoplasmic reticulum and is required for stabilization of MFSD1 in lysosomes but has no direct effect on its targeting to lysosomes or transporter activity.</text>
</comment>
<dbReference type="SUPFAM" id="SSF103473">
    <property type="entry name" value="MFS general substrate transporter"/>
    <property type="match status" value="1"/>
</dbReference>
<evidence type="ECO:0000256" key="19">
    <source>
        <dbReference type="SAM" id="MobiDB-lite"/>
    </source>
</evidence>
<evidence type="ECO:0000256" key="1">
    <source>
        <dbReference type="ARBA" id="ARBA00004141"/>
    </source>
</evidence>
<evidence type="ECO:0000256" key="14">
    <source>
        <dbReference type="ARBA" id="ARBA00044924"/>
    </source>
</evidence>
<comment type="catalytic activity">
    <reaction evidence="12">
        <text>L-histidyl-L-alpha-amino acid(out) = L-histidyl-L-alpha-amino acid(in)</text>
        <dbReference type="Rhea" id="RHEA:79379"/>
        <dbReference type="ChEBI" id="CHEBI:229964"/>
    </reaction>
</comment>
<evidence type="ECO:0000313" key="22">
    <source>
        <dbReference type="EMBL" id="KAL1896556.1"/>
    </source>
</evidence>
<dbReference type="InterPro" id="IPR036259">
    <property type="entry name" value="MFS_trans_sf"/>
</dbReference>
<dbReference type="PANTHER" id="PTHR23512:SF12">
    <property type="entry name" value="TRANSPORTER, PUTATIVE (AFU_ORTHOLOGUE AFUA_4G00260)-RELATED"/>
    <property type="match status" value="1"/>
</dbReference>
<feature type="transmembrane region" description="Helical" evidence="20">
    <location>
        <begin position="451"/>
        <end position="472"/>
    </location>
</feature>
<comment type="catalytic activity">
    <reaction evidence="7">
        <text>L-alpha-aminoacyl-L-lysine(out) = L-alpha-aminoacyl-L-lysine(in)</text>
        <dbReference type="Rhea" id="RHEA:79383"/>
        <dbReference type="ChEBI" id="CHEBI:229966"/>
    </reaction>
</comment>
<evidence type="ECO:0000256" key="16">
    <source>
        <dbReference type="ARBA" id="ARBA00045018"/>
    </source>
</evidence>
<dbReference type="InterPro" id="IPR020846">
    <property type="entry name" value="MFS_dom"/>
</dbReference>
<evidence type="ECO:0000256" key="6">
    <source>
        <dbReference type="ARBA" id="ARBA00044891"/>
    </source>
</evidence>
<feature type="transmembrane region" description="Helical" evidence="20">
    <location>
        <begin position="274"/>
        <end position="297"/>
    </location>
</feature>
<keyword evidence="20" id="KW-1133">Transmembrane helix</keyword>
<comment type="catalytic activity">
    <reaction evidence="8">
        <text>L-aspartyl-L-lysine(out) = L-aspartyl-L-lysine(in)</text>
        <dbReference type="Rhea" id="RHEA:79411"/>
        <dbReference type="ChEBI" id="CHEBI:229953"/>
    </reaction>
</comment>
<evidence type="ECO:0000256" key="9">
    <source>
        <dbReference type="ARBA" id="ARBA00044899"/>
    </source>
</evidence>
<organism evidence="22 23">
    <name type="scientific">Sporothrix stenoceras</name>
    <dbReference type="NCBI Taxonomy" id="5173"/>
    <lineage>
        <taxon>Eukaryota</taxon>
        <taxon>Fungi</taxon>
        <taxon>Dikarya</taxon>
        <taxon>Ascomycota</taxon>
        <taxon>Pezizomycotina</taxon>
        <taxon>Sordariomycetes</taxon>
        <taxon>Sordariomycetidae</taxon>
        <taxon>Ophiostomatales</taxon>
        <taxon>Ophiostomataceae</taxon>
        <taxon>Sporothrix</taxon>
    </lineage>
</organism>
<evidence type="ECO:0000256" key="17">
    <source>
        <dbReference type="ARBA" id="ARBA00045709"/>
    </source>
</evidence>
<evidence type="ECO:0000256" key="20">
    <source>
        <dbReference type="SAM" id="Phobius"/>
    </source>
</evidence>
<dbReference type="PROSITE" id="PS50850">
    <property type="entry name" value="MFS"/>
    <property type="match status" value="1"/>
</dbReference>
<feature type="transmembrane region" description="Helical" evidence="20">
    <location>
        <begin position="221"/>
        <end position="243"/>
    </location>
</feature>
<comment type="catalytic activity">
    <reaction evidence="11">
        <text>L-arginyl-glycine(out) = L-arginyl-glycine(in)</text>
        <dbReference type="Rhea" id="RHEA:79391"/>
        <dbReference type="ChEBI" id="CHEBI:229955"/>
    </reaction>
</comment>
<evidence type="ECO:0000256" key="15">
    <source>
        <dbReference type="ARBA" id="ARBA00044985"/>
    </source>
</evidence>
<evidence type="ECO:0000256" key="11">
    <source>
        <dbReference type="ARBA" id="ARBA00044903"/>
    </source>
</evidence>
<dbReference type="PANTHER" id="PTHR23512">
    <property type="entry name" value="MAJOR FACILITATOR SUPERFAMILY DOMAIN-CONTAINING PROTEIN 1"/>
    <property type="match status" value="1"/>
</dbReference>
<reference evidence="22 23" key="1">
    <citation type="journal article" date="2024" name="IMA Fungus">
        <title>IMA Genome - F19 : A genome assembly and annotation guide to empower mycologists, including annotated draft genome sequences of Ceratocystis pirilliformis, Diaporthe australafricana, Fusarium ophioides, Paecilomyces lecythidis, and Sporothrix stenoceras.</title>
        <authorList>
            <person name="Aylward J."/>
            <person name="Wilson A.M."/>
            <person name="Visagie C.M."/>
            <person name="Spraker J."/>
            <person name="Barnes I."/>
            <person name="Buitendag C."/>
            <person name="Ceriani C."/>
            <person name="Del Mar Angel L."/>
            <person name="du Plessis D."/>
            <person name="Fuchs T."/>
            <person name="Gasser K."/>
            <person name="Kramer D."/>
            <person name="Li W."/>
            <person name="Munsamy K."/>
            <person name="Piso A."/>
            <person name="Price J.L."/>
            <person name="Sonnekus B."/>
            <person name="Thomas C."/>
            <person name="van der Nest A."/>
            <person name="van Dijk A."/>
            <person name="van Heerden A."/>
            <person name="van Vuuren N."/>
            <person name="Yilmaz N."/>
            <person name="Duong T.A."/>
            <person name="van der Merwe N.A."/>
            <person name="Wingfield M.J."/>
            <person name="Wingfield B.D."/>
        </authorList>
    </citation>
    <scope>NUCLEOTIDE SEQUENCE [LARGE SCALE GENOMIC DNA]</scope>
    <source>
        <strain evidence="22 23">CMW 5346</strain>
    </source>
</reference>
<evidence type="ECO:0000256" key="10">
    <source>
        <dbReference type="ARBA" id="ARBA00044900"/>
    </source>
</evidence>
<comment type="catalytic activity">
    <reaction evidence="9">
        <text>L-arginyl-L-alpha-amino acid(out) = L-arginyl-L-alpha-amino acid(in)</text>
        <dbReference type="Rhea" id="RHEA:79371"/>
        <dbReference type="ChEBI" id="CHEBI:84315"/>
    </reaction>
</comment>
<dbReference type="Gene3D" id="1.20.1250.20">
    <property type="entry name" value="MFS general substrate transporter like domains"/>
    <property type="match status" value="2"/>
</dbReference>
<dbReference type="InterPro" id="IPR011701">
    <property type="entry name" value="MFS"/>
</dbReference>
<feature type="compositionally biased region" description="Basic and acidic residues" evidence="19">
    <location>
        <begin position="32"/>
        <end position="49"/>
    </location>
</feature>
<name>A0ABR3Z7C1_9PEZI</name>
<evidence type="ECO:0000256" key="5">
    <source>
        <dbReference type="ARBA" id="ARBA00044884"/>
    </source>
</evidence>
<evidence type="ECO:0000259" key="21">
    <source>
        <dbReference type="PROSITE" id="PS50850"/>
    </source>
</evidence>
<keyword evidence="20" id="KW-0472">Membrane</keyword>
<sequence>MSSQEKSEKGEGAVEVTPTGSEPSPSPSSPPSEHDHDHDHDHGHGRNGHEQTLDFPWSWKLTALACGLMLSWGSSFSENTLGPLKSTLVKELEISNAKYGAIDSATSLINTILPIVGGYGLDYYGVEWGSMACSVAIFLGAVVSASGSNRNSFDLVLTGRIIMGFGSTIIETCTSKILAHWFQRSGLGIVYGLDLAIGKLIVLIAKATAVPMRDATSFWGWALWIPAIVCFANLVQNVLYVWWVQTRPEWTRMPTGRRLARSANGGQRRKAGQAFLSFIVSVGRVLTLVPRIFWLVVCSQSLQAGVVGSFSSLNADIIATTRGSTAQIAGYTSAVQQVIPVVCAPLLGGFFDFYGRRMLIVSVTSGIWILVYCLIGFSHVNALAAMIIASVGSTMNALPFTCSIPLMVPDQTELGLVFGIWKAFNNSGSVIVDMIAGRLQDITPNGTYERVIIFFVSAKALEFCLGLFYGILDKKFLGGVLSFSQKKRVALEREGKLDNLVGRKPAKAFTIAGLTILASLVVVAWVLFIKYSL</sequence>
<comment type="caution">
    <text evidence="22">The sequence shown here is derived from an EMBL/GenBank/DDBJ whole genome shotgun (WGS) entry which is preliminary data.</text>
</comment>
<dbReference type="Pfam" id="PF07690">
    <property type="entry name" value="MFS_1"/>
    <property type="match status" value="1"/>
</dbReference>
<evidence type="ECO:0000256" key="18">
    <source>
        <dbReference type="ARBA" id="ARBA00046376"/>
    </source>
</evidence>
<feature type="transmembrane region" description="Helical" evidence="20">
    <location>
        <begin position="508"/>
        <end position="528"/>
    </location>
</feature>
<evidence type="ECO:0000256" key="2">
    <source>
        <dbReference type="ARBA" id="ARBA00044876"/>
    </source>
</evidence>
<dbReference type="EMBL" id="JAWCUI010000022">
    <property type="protein sequence ID" value="KAL1896556.1"/>
    <property type="molecule type" value="Genomic_DNA"/>
</dbReference>
<dbReference type="InterPro" id="IPR052187">
    <property type="entry name" value="MFSD1"/>
</dbReference>
<feature type="transmembrane region" description="Helical" evidence="20">
    <location>
        <begin position="186"/>
        <end position="209"/>
    </location>
</feature>
<gene>
    <name evidence="22" type="ORF">Sste5346_004590</name>
</gene>
<comment type="catalytic activity">
    <reaction evidence="14">
        <text>L-lysyl-glycine(out) = L-lysyl-glycine(in)</text>
        <dbReference type="Rhea" id="RHEA:79407"/>
        <dbReference type="ChEBI" id="CHEBI:191202"/>
    </reaction>
</comment>
<feature type="compositionally biased region" description="Basic and acidic residues" evidence="19">
    <location>
        <begin position="1"/>
        <end position="12"/>
    </location>
</feature>
<comment type="function">
    <text evidence="17">Lysosomal dipeptide uniporter that selectively exports lysine, arginine or histidine-containing dipeptides with a net positive charge from the lysosome lumen into the cytosol. Could play a role in a specific type of protein O-glycosylation indirectly regulating macrophages migration and tissue invasion. Also essential for liver homeostasis.</text>
</comment>
<evidence type="ECO:0000256" key="4">
    <source>
        <dbReference type="ARBA" id="ARBA00044881"/>
    </source>
</evidence>
<evidence type="ECO:0000256" key="7">
    <source>
        <dbReference type="ARBA" id="ARBA00044893"/>
    </source>
</evidence>
<comment type="catalytic activity">
    <reaction evidence="5">
        <text>L-alpha-aminoacyl-L-histidine(out) = L-alpha-aminoacyl-L-histidine(in)</text>
        <dbReference type="Rhea" id="RHEA:79375"/>
        <dbReference type="ChEBI" id="CHEBI:229967"/>
    </reaction>
</comment>
<keyword evidence="23" id="KW-1185">Reference proteome</keyword>
<evidence type="ECO:0000313" key="23">
    <source>
        <dbReference type="Proteomes" id="UP001583186"/>
    </source>
</evidence>
<comment type="subcellular location">
    <subcellularLocation>
        <location evidence="1">Membrane</location>
        <topology evidence="1">Multi-pass membrane protein</topology>
    </subcellularLocation>
</comment>
<evidence type="ECO:0000256" key="3">
    <source>
        <dbReference type="ARBA" id="ARBA00044878"/>
    </source>
</evidence>
<evidence type="ECO:0000256" key="8">
    <source>
        <dbReference type="ARBA" id="ARBA00044898"/>
    </source>
</evidence>
<accession>A0ABR3Z7C1</accession>
<feature type="region of interest" description="Disordered" evidence="19">
    <location>
        <begin position="1"/>
        <end position="49"/>
    </location>
</feature>
<evidence type="ECO:0000256" key="12">
    <source>
        <dbReference type="ARBA" id="ARBA00044912"/>
    </source>
</evidence>
<keyword evidence="20" id="KW-0812">Transmembrane</keyword>
<feature type="domain" description="Major facilitator superfamily (MFS) profile" evidence="21">
    <location>
        <begin position="60"/>
        <end position="476"/>
    </location>
</feature>